<keyword evidence="2" id="KW-0255">Endonuclease</keyword>
<evidence type="ECO:0000313" key="2">
    <source>
        <dbReference type="EMBL" id="KIF54145.1"/>
    </source>
</evidence>
<protein>
    <submittedName>
        <fullName evidence="2">Endonuclease</fullName>
    </submittedName>
</protein>
<evidence type="ECO:0000259" key="1">
    <source>
        <dbReference type="Pfam" id="PF04471"/>
    </source>
</evidence>
<dbReference type="InterPro" id="IPR007560">
    <property type="entry name" value="Restrct_endonuc_IV_Mrr"/>
</dbReference>
<keyword evidence="2" id="KW-0540">Nuclease</keyword>
<organism evidence="2 3">
    <name type="scientific">Vibrio owensii CAIM 1854 = LMG 25443</name>
    <dbReference type="NCBI Taxonomy" id="1229493"/>
    <lineage>
        <taxon>Bacteria</taxon>
        <taxon>Pseudomonadati</taxon>
        <taxon>Pseudomonadota</taxon>
        <taxon>Gammaproteobacteria</taxon>
        <taxon>Vibrionales</taxon>
        <taxon>Vibrionaceae</taxon>
        <taxon>Vibrio</taxon>
    </lineage>
</organism>
<dbReference type="PATRIC" id="fig|1229493.5.peg.97"/>
<dbReference type="InterPro" id="IPR052906">
    <property type="entry name" value="Type_IV_Methyl-Rstrct_Enzyme"/>
</dbReference>
<gene>
    <name evidence="2" type="ORF">H735_05230</name>
</gene>
<dbReference type="PANTHER" id="PTHR30015:SF7">
    <property type="entry name" value="TYPE IV METHYL-DIRECTED RESTRICTION ENZYME ECOKMRR"/>
    <property type="match status" value="1"/>
</dbReference>
<dbReference type="GO" id="GO:0015666">
    <property type="term" value="F:restriction endodeoxyribonuclease activity"/>
    <property type="evidence" value="ECO:0007669"/>
    <property type="project" value="TreeGrafter"/>
</dbReference>
<dbReference type="Gene3D" id="3.40.1350.10">
    <property type="match status" value="1"/>
</dbReference>
<dbReference type="InterPro" id="IPR011856">
    <property type="entry name" value="tRNA_endonuc-like_dom_sf"/>
</dbReference>
<dbReference type="SUPFAM" id="SSF52980">
    <property type="entry name" value="Restriction endonuclease-like"/>
    <property type="match status" value="1"/>
</dbReference>
<dbReference type="PANTHER" id="PTHR30015">
    <property type="entry name" value="MRR RESTRICTION SYSTEM PROTEIN"/>
    <property type="match status" value="1"/>
</dbReference>
<dbReference type="Proteomes" id="UP000031586">
    <property type="component" value="Unassembled WGS sequence"/>
</dbReference>
<dbReference type="AlphaFoldDB" id="A0A0C1ZAM2"/>
<sequence>MWMWQFVGEIEYECSSCSSYGEIPIDEFDCECLGGSERSMGDEEIYELSCAFECDDCARPINLAFEVSEYPIGLINFIIDKCDGATALNEPDIEYIREIYSARDLFDLYSSVSELVIALQAEPAWLTELEPRQFEEVTAEIFRDKGFEVELTKRTRDGGKDVIAFHKDQLGIRSKYIIECKHYADTNKVGVDIVRALYGVKNSRSGGNVGIIVTTSTFTSGAREFIENEATTNLDLTLADKEQLLEWLKGYGKN</sequence>
<name>A0A0C1ZAM2_9VIBR</name>
<dbReference type="GO" id="GO:0009307">
    <property type="term" value="P:DNA restriction-modification system"/>
    <property type="evidence" value="ECO:0007669"/>
    <property type="project" value="InterPro"/>
</dbReference>
<reference evidence="2 3" key="1">
    <citation type="submission" date="2014-07" db="EMBL/GenBank/DDBJ databases">
        <title>Unique and conserved regions in Vibrio harveyi and related species in comparison with the shrimp pathogen Vibrio harveyi CAIM 1792.</title>
        <authorList>
            <person name="Espinoza-Valles I."/>
            <person name="Vora G."/>
            <person name="Leekitcharoenphon P."/>
            <person name="Ussery D."/>
            <person name="Hoj L."/>
            <person name="Gomez-Gil B."/>
        </authorList>
    </citation>
    <scope>NUCLEOTIDE SEQUENCE [LARGE SCALE GENOMIC DNA]</scope>
    <source>
        <strain evidence="3">CAIM 1854 / LMG 25443</strain>
    </source>
</reference>
<dbReference type="InterPro" id="IPR011335">
    <property type="entry name" value="Restrct_endonuc-II-like"/>
</dbReference>
<evidence type="ECO:0000313" key="3">
    <source>
        <dbReference type="Proteomes" id="UP000031586"/>
    </source>
</evidence>
<accession>A0A0C1ZAM2</accession>
<dbReference type="GO" id="GO:0003677">
    <property type="term" value="F:DNA binding"/>
    <property type="evidence" value="ECO:0007669"/>
    <property type="project" value="InterPro"/>
</dbReference>
<dbReference type="Pfam" id="PF04471">
    <property type="entry name" value="Mrr_cat"/>
    <property type="match status" value="1"/>
</dbReference>
<comment type="caution">
    <text evidence="2">The sequence shown here is derived from an EMBL/GenBank/DDBJ whole genome shotgun (WGS) entry which is preliminary data.</text>
</comment>
<feature type="domain" description="Restriction endonuclease type IV Mrr" evidence="1">
    <location>
        <begin position="127"/>
        <end position="248"/>
    </location>
</feature>
<keyword evidence="2" id="KW-0378">Hydrolase</keyword>
<dbReference type="EMBL" id="JPRD01000010">
    <property type="protein sequence ID" value="KIF54145.1"/>
    <property type="molecule type" value="Genomic_DNA"/>
</dbReference>
<proteinExistence type="predicted"/>